<dbReference type="GO" id="GO:0071555">
    <property type="term" value="P:cell wall organization"/>
    <property type="evidence" value="ECO:0007669"/>
    <property type="project" value="UniProtKB-KW"/>
</dbReference>
<keyword evidence="14" id="KW-0479">Metal-binding</keyword>
<name>A0A1I6J4A9_9GAMM</name>
<dbReference type="GO" id="GO:0008360">
    <property type="term" value="P:regulation of cell shape"/>
    <property type="evidence" value="ECO:0007669"/>
    <property type="project" value="UniProtKB-KW"/>
</dbReference>
<keyword evidence="18" id="KW-1185">Reference proteome</keyword>
<dbReference type="InterPro" id="IPR036138">
    <property type="entry name" value="PBP_dimer_sf"/>
</dbReference>
<feature type="binding site" evidence="14">
    <location>
        <position position="384"/>
    </location>
    <ligand>
        <name>Zn(2+)</name>
        <dbReference type="ChEBI" id="CHEBI:29105"/>
    </ligand>
</feature>
<keyword evidence="3 14" id="KW-1003">Cell membrane</keyword>
<dbReference type="Gene3D" id="3.40.710.10">
    <property type="entry name" value="DD-peptidase/beta-lactamase superfamily"/>
    <property type="match status" value="1"/>
</dbReference>
<keyword evidence="9 14" id="KW-0133">Cell shape</keyword>
<comment type="similarity">
    <text evidence="14">Belongs to the transpeptidase family. MrdA subfamily.</text>
</comment>
<dbReference type="InterPro" id="IPR050515">
    <property type="entry name" value="Beta-lactam/transpept"/>
</dbReference>
<dbReference type="Gene3D" id="3.90.1310.10">
    <property type="entry name" value="Penicillin-binding protein 2a (Domain 2)"/>
    <property type="match status" value="1"/>
</dbReference>
<dbReference type="GO" id="GO:0008658">
    <property type="term" value="F:penicillin binding"/>
    <property type="evidence" value="ECO:0007669"/>
    <property type="project" value="UniProtKB-UniRule"/>
</dbReference>
<evidence type="ECO:0000256" key="14">
    <source>
        <dbReference type="HAMAP-Rule" id="MF_02081"/>
    </source>
</evidence>
<dbReference type="GO" id="GO:0008270">
    <property type="term" value="F:zinc ion binding"/>
    <property type="evidence" value="ECO:0007669"/>
    <property type="project" value="UniProtKB-UniRule"/>
</dbReference>
<dbReference type="Pfam" id="PF00905">
    <property type="entry name" value="Transpeptidase"/>
    <property type="match status" value="1"/>
</dbReference>
<dbReference type="PANTHER" id="PTHR30627">
    <property type="entry name" value="PEPTIDOGLYCAN D,D-TRANSPEPTIDASE"/>
    <property type="match status" value="1"/>
</dbReference>
<feature type="binding site" evidence="14">
    <location>
        <position position="371"/>
    </location>
    <ligand>
        <name>Zn(2+)</name>
        <dbReference type="ChEBI" id="CHEBI:29105"/>
    </ligand>
</feature>
<evidence type="ECO:0000256" key="13">
    <source>
        <dbReference type="ARBA" id="ARBA00023316"/>
    </source>
</evidence>
<dbReference type="GO" id="GO:0005886">
    <property type="term" value="C:plasma membrane"/>
    <property type="evidence" value="ECO:0007669"/>
    <property type="project" value="UniProtKB-SubCell"/>
</dbReference>
<evidence type="ECO:0000256" key="11">
    <source>
        <dbReference type="ARBA" id="ARBA00022989"/>
    </source>
</evidence>
<dbReference type="UniPathway" id="UPA00219"/>
<keyword evidence="5 14" id="KW-0121">Carboxypeptidase</keyword>
<feature type="binding site" evidence="14">
    <location>
        <position position="350"/>
    </location>
    <ligand>
        <name>Zn(2+)</name>
        <dbReference type="ChEBI" id="CHEBI:29105"/>
    </ligand>
</feature>
<keyword evidence="14" id="KW-0862">Zinc</keyword>
<evidence type="ECO:0000256" key="9">
    <source>
        <dbReference type="ARBA" id="ARBA00022960"/>
    </source>
</evidence>
<dbReference type="EC" id="3.4.16.4" evidence="14"/>
<dbReference type="InterPro" id="IPR012338">
    <property type="entry name" value="Beta-lactam/transpept-like"/>
</dbReference>
<dbReference type="GO" id="GO:0006508">
    <property type="term" value="P:proteolysis"/>
    <property type="evidence" value="ECO:0007669"/>
    <property type="project" value="UniProtKB-KW"/>
</dbReference>
<evidence type="ECO:0000313" key="17">
    <source>
        <dbReference type="EMBL" id="SFR73854.1"/>
    </source>
</evidence>
<feature type="domain" description="Penicillin-binding protein dimerisation" evidence="16">
    <location>
        <begin position="63"/>
        <end position="234"/>
    </location>
</feature>
<evidence type="ECO:0000256" key="2">
    <source>
        <dbReference type="ARBA" id="ARBA00004236"/>
    </source>
</evidence>
<dbReference type="Pfam" id="PF03717">
    <property type="entry name" value="PBP_dimer"/>
    <property type="match status" value="1"/>
</dbReference>
<accession>A0A1I6J4A9</accession>
<keyword evidence="12 14" id="KW-0472">Membrane</keyword>
<comment type="catalytic activity">
    <reaction evidence="14">
        <text>Preferential cleavage: (Ac)2-L-Lys-D-Ala-|-D-Ala. Also transpeptidation of peptidyl-alanyl moieties that are N-acyl substituents of D-alanine.</text>
        <dbReference type="EC" id="3.4.16.4"/>
    </reaction>
</comment>
<keyword evidence="6 14" id="KW-0645">Protease</keyword>
<dbReference type="InterPro" id="IPR005311">
    <property type="entry name" value="PBP_dimer"/>
</dbReference>
<evidence type="ECO:0000256" key="6">
    <source>
        <dbReference type="ARBA" id="ARBA00022670"/>
    </source>
</evidence>
<dbReference type="InterPro" id="IPR001460">
    <property type="entry name" value="PCN-bd_Tpept"/>
</dbReference>
<dbReference type="AlphaFoldDB" id="A0A1I6J4A9"/>
<dbReference type="NCBIfam" id="TIGR03423">
    <property type="entry name" value="pbp2_mrdA"/>
    <property type="match status" value="1"/>
</dbReference>
<dbReference type="Proteomes" id="UP000198644">
    <property type="component" value="Unassembled WGS sequence"/>
</dbReference>
<feature type="domain" description="Penicillin-binding protein transpeptidase" evidence="15">
    <location>
        <begin position="267"/>
        <end position="606"/>
    </location>
</feature>
<dbReference type="HAMAP" id="MF_02081">
    <property type="entry name" value="MrdA_transpept"/>
    <property type="match status" value="1"/>
</dbReference>
<keyword evidence="7 14" id="KW-0812">Transmembrane</keyword>
<evidence type="ECO:0000256" key="5">
    <source>
        <dbReference type="ARBA" id="ARBA00022645"/>
    </source>
</evidence>
<dbReference type="GO" id="GO:0071972">
    <property type="term" value="F:peptidoglycan L,D-transpeptidase activity"/>
    <property type="evidence" value="ECO:0007669"/>
    <property type="project" value="TreeGrafter"/>
</dbReference>
<gene>
    <name evidence="14" type="primary">mrdA</name>
    <name evidence="17" type="ORF">SAMN05216203_2643</name>
</gene>
<evidence type="ECO:0000256" key="3">
    <source>
        <dbReference type="ARBA" id="ARBA00022475"/>
    </source>
</evidence>
<comment type="function">
    <text evidence="14">Catalyzes cross-linking of the peptidoglycan cell wall.</text>
</comment>
<keyword evidence="11 14" id="KW-1133">Transmembrane helix</keyword>
<evidence type="ECO:0000256" key="7">
    <source>
        <dbReference type="ARBA" id="ARBA00022692"/>
    </source>
</evidence>
<keyword evidence="4 14" id="KW-0997">Cell inner membrane</keyword>
<evidence type="ECO:0000313" key="18">
    <source>
        <dbReference type="Proteomes" id="UP000198644"/>
    </source>
</evidence>
<dbReference type="STRING" id="650891.SAMN05216203_2643"/>
<dbReference type="Gene3D" id="3.30.1390.30">
    <property type="entry name" value="Penicillin-binding protein 2a, domain 3"/>
    <property type="match status" value="1"/>
</dbReference>
<keyword evidence="10 14" id="KW-0573">Peptidoglycan synthesis</keyword>
<dbReference type="PANTHER" id="PTHR30627:SF2">
    <property type="entry name" value="PEPTIDOGLYCAN D,D-TRANSPEPTIDASE MRDA"/>
    <property type="match status" value="1"/>
</dbReference>
<feature type="active site" description="Acyl-ester intermediate" evidence="14">
    <location>
        <position position="326"/>
    </location>
</feature>
<evidence type="ECO:0000259" key="15">
    <source>
        <dbReference type="Pfam" id="PF00905"/>
    </source>
</evidence>
<organism evidence="17 18">
    <name type="scientific">Marinobacter daqiaonensis</name>
    <dbReference type="NCBI Taxonomy" id="650891"/>
    <lineage>
        <taxon>Bacteria</taxon>
        <taxon>Pseudomonadati</taxon>
        <taxon>Pseudomonadota</taxon>
        <taxon>Gammaproteobacteria</taxon>
        <taxon>Pseudomonadales</taxon>
        <taxon>Marinobacteraceae</taxon>
        <taxon>Marinobacter</taxon>
    </lineage>
</organism>
<dbReference type="EMBL" id="FOYW01000002">
    <property type="protein sequence ID" value="SFR73854.1"/>
    <property type="molecule type" value="Genomic_DNA"/>
</dbReference>
<dbReference type="GO" id="GO:0009252">
    <property type="term" value="P:peptidoglycan biosynthetic process"/>
    <property type="evidence" value="ECO:0007669"/>
    <property type="project" value="UniProtKB-UniRule"/>
</dbReference>
<keyword evidence="13 14" id="KW-0961">Cell wall biogenesis/degradation</keyword>
<comment type="subcellular location">
    <subcellularLocation>
        <location evidence="14">Cell inner membrane</location>
        <topology evidence="14">Single-pass membrane protein</topology>
    </subcellularLocation>
    <subcellularLocation>
        <location evidence="2">Cell membrane</location>
    </subcellularLocation>
    <subcellularLocation>
        <location evidence="1">Membrane</location>
        <topology evidence="1">Single-pass membrane protein</topology>
    </subcellularLocation>
</comment>
<evidence type="ECO:0000256" key="1">
    <source>
        <dbReference type="ARBA" id="ARBA00004167"/>
    </source>
</evidence>
<evidence type="ECO:0000256" key="4">
    <source>
        <dbReference type="ARBA" id="ARBA00022519"/>
    </source>
</evidence>
<protein>
    <recommendedName>
        <fullName evidence="14">Peptidoglycan D,D-transpeptidase MrdA</fullName>
        <ecNumber evidence="14">3.4.16.4</ecNumber>
    </recommendedName>
    <alternativeName>
        <fullName evidence="14">Penicillin-binding protein 2</fullName>
        <shortName evidence="14">PBP-2</shortName>
    </alternativeName>
</protein>
<dbReference type="SUPFAM" id="SSF56601">
    <property type="entry name" value="beta-lactamase/transpeptidase-like"/>
    <property type="match status" value="1"/>
</dbReference>
<reference evidence="18" key="1">
    <citation type="submission" date="2016-10" db="EMBL/GenBank/DDBJ databases">
        <authorList>
            <person name="Varghese N."/>
            <person name="Submissions S."/>
        </authorList>
    </citation>
    <scope>NUCLEOTIDE SEQUENCE [LARGE SCALE GENOMIC DNA]</scope>
    <source>
        <strain evidence="18">CGMCC 1.9167</strain>
    </source>
</reference>
<evidence type="ECO:0000256" key="10">
    <source>
        <dbReference type="ARBA" id="ARBA00022984"/>
    </source>
</evidence>
<comment type="pathway">
    <text evidence="14">Cell wall biogenesis; peptidoglycan biosynthesis.</text>
</comment>
<dbReference type="InterPro" id="IPR017790">
    <property type="entry name" value="Penicillin-binding_protein_2"/>
</dbReference>
<dbReference type="RefSeq" id="WP_092013918.1">
    <property type="nucleotide sequence ID" value="NZ_FOYW01000002.1"/>
</dbReference>
<feature type="transmembrane region" description="Helical" evidence="14">
    <location>
        <begin position="20"/>
        <end position="39"/>
    </location>
</feature>
<proteinExistence type="inferred from homology"/>
<evidence type="ECO:0000259" key="16">
    <source>
        <dbReference type="Pfam" id="PF03717"/>
    </source>
</evidence>
<sequence>MAWGEFKDIAAERRLFQRRALVMLGLVVLLFFILIGRFYQLQVIEHETYTTISDRNRVQVQSVPPTRGLIYDRNGVLIAENRPVFSVTLVPERVDDMGRTLARLGELLAISAEDMEHFNRRLREPRRPFQELPLHYDLTEEEIASLAVHRHELPGVEVSAELVRHYPFGELNAHALGYVGRINREELQKIDPVNYAGTNYIGKSGVERVYEDELHGRVGYEHVETNARGRTLRVLERENPVPGEDLVLHLDMRLQKKAFELLEGRRGAIVAIEPETGGIIALASVPGFDANLFVTGIGVEAYRELSESYDKPLFNRALRGQYPPGSTIKPMLLLAGVDSGTFTRDYTIWDPGYFQLGGAGRRYRDWKRGGHGWVDGTKAVAQSCDIYFYELGVEMGVDVMHEYLSDFGFGAVAALDVGGALPGLLPSRDWKRGARNEPWYPGDSVNMSIGQGFFLATPLQLATATAVMANRGEWAQPRMLRDIAGDTELTDVLQPEYLDKVSVRNPDNWKYAVDSMEKVMHGERGTARAAAVGAEYRMAGKTGTAQVFSLAEDEEYEEEEVRERLRDHALFIGFAPVDDPQIAVAVIVENGGSGSGTAAPVARAMFDAWLTDFSPEQSVISQSRRTAP</sequence>
<dbReference type="OrthoDB" id="9789078at2"/>
<comment type="cofactor">
    <cofactor evidence="14">
        <name>Zn(2+)</name>
        <dbReference type="ChEBI" id="CHEBI:29105"/>
    </cofactor>
    <text evidence="14">Binds one Zn(2+) ion per subunit.</text>
</comment>
<dbReference type="SUPFAM" id="SSF56519">
    <property type="entry name" value="Penicillin binding protein dimerisation domain"/>
    <property type="match status" value="1"/>
</dbReference>
<feature type="binding site" evidence="14">
    <location>
        <position position="365"/>
    </location>
    <ligand>
        <name>Zn(2+)</name>
        <dbReference type="ChEBI" id="CHEBI:29105"/>
    </ligand>
</feature>
<dbReference type="GO" id="GO:0009002">
    <property type="term" value="F:serine-type D-Ala-D-Ala carboxypeptidase activity"/>
    <property type="evidence" value="ECO:0007669"/>
    <property type="project" value="UniProtKB-UniRule"/>
</dbReference>
<keyword evidence="8 14" id="KW-0378">Hydrolase</keyword>
<evidence type="ECO:0000256" key="8">
    <source>
        <dbReference type="ARBA" id="ARBA00022801"/>
    </source>
</evidence>
<evidence type="ECO:0000256" key="12">
    <source>
        <dbReference type="ARBA" id="ARBA00023136"/>
    </source>
</evidence>